<organism evidence="1 2">
    <name type="scientific">Streptomyces albidoflavus</name>
    <dbReference type="NCBI Taxonomy" id="1886"/>
    <lineage>
        <taxon>Bacteria</taxon>
        <taxon>Bacillati</taxon>
        <taxon>Actinomycetota</taxon>
        <taxon>Actinomycetes</taxon>
        <taxon>Kitasatosporales</taxon>
        <taxon>Streptomycetaceae</taxon>
        <taxon>Streptomyces</taxon>
        <taxon>Streptomyces albidoflavus group</taxon>
    </lineage>
</organism>
<sequence length="31" mass="3590">MTTGTRRRMGVEERRQQLIGVALELFSNRSP</sequence>
<dbReference type="Proteomes" id="UP000318052">
    <property type="component" value="Unassembled WGS sequence"/>
</dbReference>
<comment type="caution">
    <text evidence="1">The sequence shown here is derived from an EMBL/GenBank/DDBJ whole genome shotgun (WGS) entry which is preliminary data.</text>
</comment>
<reference evidence="2" key="1">
    <citation type="journal article" date="2019" name="Microbiol. Resour. Announc.">
        <title>Draft Genomic Sequences of Streptomyces misionensis and Streptomyces albidoflavus, bacteria applied for phytopathogen biocontrol.</title>
        <authorList>
            <person name="Pylro V."/>
            <person name="Dias A."/>
            <person name="Andreote F."/>
            <person name="Varani A."/>
            <person name="Andreote C."/>
            <person name="Bernardo E."/>
            <person name="Martins T."/>
        </authorList>
    </citation>
    <scope>NUCLEOTIDE SEQUENCE [LARGE SCALE GENOMIC DNA]</scope>
    <source>
        <strain evidence="2">77</strain>
    </source>
</reference>
<protein>
    <submittedName>
        <fullName evidence="1">TetR family transcriptional regulator</fullName>
    </submittedName>
</protein>
<dbReference type="Gene3D" id="1.10.357.10">
    <property type="entry name" value="Tetracycline Repressor, domain 2"/>
    <property type="match status" value="1"/>
</dbReference>
<proteinExistence type="predicted"/>
<evidence type="ECO:0000313" key="1">
    <source>
        <dbReference type="EMBL" id="TWV18133.1"/>
    </source>
</evidence>
<dbReference type="EMBL" id="VOGX01000060">
    <property type="protein sequence ID" value="TWV18133.1"/>
    <property type="molecule type" value="Genomic_DNA"/>
</dbReference>
<name>A0ABY3GQB9_9ACTN</name>
<feature type="non-terminal residue" evidence="1">
    <location>
        <position position="31"/>
    </location>
</feature>
<keyword evidence="2" id="KW-1185">Reference proteome</keyword>
<evidence type="ECO:0000313" key="2">
    <source>
        <dbReference type="Proteomes" id="UP000318052"/>
    </source>
</evidence>
<gene>
    <name evidence="1" type="ORF">FRZ02_30585</name>
</gene>
<accession>A0ABY3GQB9</accession>